<protein>
    <submittedName>
        <fullName evidence="3 4">Uncharacterized protein</fullName>
    </submittedName>
</protein>
<feature type="compositionally biased region" description="Basic residues" evidence="1">
    <location>
        <begin position="99"/>
        <end position="109"/>
    </location>
</feature>
<name>A0A2K2CWL9_BRADI</name>
<feature type="region of interest" description="Disordered" evidence="1">
    <location>
        <begin position="73"/>
        <end position="118"/>
    </location>
</feature>
<dbReference type="Gramene" id="PNT66423">
    <property type="protein sequence ID" value="PNT66423"/>
    <property type="gene ID" value="BRADI_3g11208v3"/>
</dbReference>
<dbReference type="EMBL" id="CM000882">
    <property type="protein sequence ID" value="PNT66423.1"/>
    <property type="molecule type" value="Genomic_DNA"/>
</dbReference>
<evidence type="ECO:0000313" key="4">
    <source>
        <dbReference type="EnsemblPlants" id="PNT66421"/>
    </source>
</evidence>
<evidence type="ECO:0000256" key="2">
    <source>
        <dbReference type="SAM" id="Phobius"/>
    </source>
</evidence>
<reference evidence="3 4" key="1">
    <citation type="journal article" date="2010" name="Nature">
        <title>Genome sequencing and analysis of the model grass Brachypodium distachyon.</title>
        <authorList>
            <consortium name="International Brachypodium Initiative"/>
        </authorList>
    </citation>
    <scope>NUCLEOTIDE SEQUENCE [LARGE SCALE GENOMIC DNA]</scope>
    <source>
        <strain evidence="3 4">Bd21</strain>
    </source>
</reference>
<keyword evidence="2" id="KW-0472">Membrane</keyword>
<evidence type="ECO:0000313" key="3">
    <source>
        <dbReference type="EMBL" id="PNT66424.1"/>
    </source>
</evidence>
<evidence type="ECO:0000313" key="5">
    <source>
        <dbReference type="Proteomes" id="UP000008810"/>
    </source>
</evidence>
<dbReference type="EMBL" id="CM000882">
    <property type="protein sequence ID" value="PNT66421.1"/>
    <property type="molecule type" value="Genomic_DNA"/>
</dbReference>
<feature type="compositionally biased region" description="Basic and acidic residues" evidence="1">
    <location>
        <begin position="88"/>
        <end position="98"/>
    </location>
</feature>
<dbReference type="AlphaFoldDB" id="A0A2K2CWL9"/>
<dbReference type="EnsemblPlants" id="PNT66426">
    <property type="protein sequence ID" value="PNT66426"/>
    <property type="gene ID" value="BRADI_3g11208v3"/>
</dbReference>
<dbReference type="Gramene" id="PNT66425">
    <property type="protein sequence ID" value="PNT66425"/>
    <property type="gene ID" value="BRADI_3g11208v3"/>
</dbReference>
<feature type="transmembrane region" description="Helical" evidence="2">
    <location>
        <begin position="149"/>
        <end position="166"/>
    </location>
</feature>
<gene>
    <name evidence="3" type="ORF">BRADI_3g11208v3</name>
</gene>
<reference evidence="3" key="2">
    <citation type="submission" date="2017-06" db="EMBL/GenBank/DDBJ databases">
        <title>WGS assembly of Brachypodium distachyon.</title>
        <authorList>
            <consortium name="The International Brachypodium Initiative"/>
            <person name="Lucas S."/>
            <person name="Harmon-Smith M."/>
            <person name="Lail K."/>
            <person name="Tice H."/>
            <person name="Grimwood J."/>
            <person name="Bruce D."/>
            <person name="Barry K."/>
            <person name="Shu S."/>
            <person name="Lindquist E."/>
            <person name="Wang M."/>
            <person name="Pitluck S."/>
            <person name="Vogel J.P."/>
            <person name="Garvin D.F."/>
            <person name="Mockler T.C."/>
            <person name="Schmutz J."/>
            <person name="Rokhsar D."/>
            <person name="Bevan M.W."/>
        </authorList>
    </citation>
    <scope>NUCLEOTIDE SEQUENCE</scope>
    <source>
        <strain evidence="3">Bd21</strain>
    </source>
</reference>
<dbReference type="EMBL" id="CM000882">
    <property type="protein sequence ID" value="PNT66426.1"/>
    <property type="molecule type" value="Genomic_DNA"/>
</dbReference>
<dbReference type="EnsemblPlants" id="PNT66421">
    <property type="protein sequence ID" value="PNT66421"/>
    <property type="gene ID" value="BRADI_3g11208v3"/>
</dbReference>
<dbReference type="InParanoid" id="A0A2K2CWL9"/>
<keyword evidence="2" id="KW-0812">Transmembrane</keyword>
<evidence type="ECO:0000256" key="1">
    <source>
        <dbReference type="SAM" id="MobiDB-lite"/>
    </source>
</evidence>
<organism evidence="3">
    <name type="scientific">Brachypodium distachyon</name>
    <name type="common">Purple false brome</name>
    <name type="synonym">Trachynia distachya</name>
    <dbReference type="NCBI Taxonomy" id="15368"/>
    <lineage>
        <taxon>Eukaryota</taxon>
        <taxon>Viridiplantae</taxon>
        <taxon>Streptophyta</taxon>
        <taxon>Embryophyta</taxon>
        <taxon>Tracheophyta</taxon>
        <taxon>Spermatophyta</taxon>
        <taxon>Magnoliopsida</taxon>
        <taxon>Liliopsida</taxon>
        <taxon>Poales</taxon>
        <taxon>Poaceae</taxon>
        <taxon>BOP clade</taxon>
        <taxon>Pooideae</taxon>
        <taxon>Stipodae</taxon>
        <taxon>Brachypodieae</taxon>
        <taxon>Brachypodium</taxon>
    </lineage>
</organism>
<feature type="transmembrane region" description="Helical" evidence="2">
    <location>
        <begin position="40"/>
        <end position="62"/>
    </location>
</feature>
<proteinExistence type="predicted"/>
<feature type="transmembrane region" description="Helical" evidence="2">
    <location>
        <begin position="12"/>
        <end position="34"/>
    </location>
</feature>
<dbReference type="EnsemblPlants" id="PNT66423">
    <property type="protein sequence ID" value="PNT66423"/>
    <property type="gene ID" value="BRADI_3g11208v3"/>
</dbReference>
<dbReference type="Gramene" id="PNT66421">
    <property type="protein sequence ID" value="PNT66421"/>
    <property type="gene ID" value="BRADI_3g11208v3"/>
</dbReference>
<dbReference type="EMBL" id="CM000882">
    <property type="protein sequence ID" value="PNT66425.1"/>
    <property type="molecule type" value="Genomic_DNA"/>
</dbReference>
<dbReference type="EMBL" id="CM000882">
    <property type="protein sequence ID" value="PNT66424.1"/>
    <property type="molecule type" value="Genomic_DNA"/>
</dbReference>
<dbReference type="Gramene" id="PNT66424">
    <property type="protein sequence ID" value="PNT66424"/>
    <property type="gene ID" value="BRADI_3g11208v3"/>
</dbReference>
<dbReference type="Gramene" id="PNT66426">
    <property type="protein sequence ID" value="PNT66426"/>
    <property type="gene ID" value="BRADI_3g11208v3"/>
</dbReference>
<keyword evidence="5" id="KW-1185">Reference proteome</keyword>
<dbReference type="ExpressionAtlas" id="A0A2K2CWL9">
    <property type="expression patterns" value="baseline"/>
</dbReference>
<keyword evidence="2" id="KW-1133">Transmembrane helix</keyword>
<dbReference type="Proteomes" id="UP000008810">
    <property type="component" value="Chromosome 3"/>
</dbReference>
<dbReference type="EnsemblPlants" id="PNT66424">
    <property type="protein sequence ID" value="PNT66424"/>
    <property type="gene ID" value="BRADI_3g11208v3"/>
</dbReference>
<accession>A0A2K2CWL9</accession>
<dbReference type="EnsemblPlants" id="PNT66425">
    <property type="protein sequence ID" value="PNT66425"/>
    <property type="gene ID" value="BRADI_3g11208v3"/>
</dbReference>
<sequence length="173" mass="19641">MPGQKEVKQVKIYGALVVRSLETTLTACGTIVYFDFHQENYVFMILPFFFSFIFIELSVYCVGAAGRANGRAGGICPGTKPMAQGTGRRADLPEEDRHARRRGRQRRTPARPPPGKQQPAVFLRREVFSGWRRRPPESPRKATREAKLGFLRFAKFSCMYLLILLLDNATKTD</sequence>
<reference evidence="4" key="3">
    <citation type="submission" date="2018-08" db="UniProtKB">
        <authorList>
            <consortium name="EnsemblPlants"/>
        </authorList>
    </citation>
    <scope>IDENTIFICATION</scope>
    <source>
        <strain evidence="4">cv. Bd21</strain>
    </source>
</reference>